<proteinExistence type="predicted"/>
<protein>
    <submittedName>
        <fullName evidence="1">DUF354 domain-containing protein</fullName>
    </submittedName>
</protein>
<reference evidence="1 2" key="1">
    <citation type="journal article" date="2019" name="Int. J. Syst. Evol. Microbiol.">
        <title>The Global Catalogue of Microorganisms (GCM) 10K type strain sequencing project: providing services to taxonomists for standard genome sequencing and annotation.</title>
        <authorList>
            <consortium name="The Broad Institute Genomics Platform"/>
            <consortium name="The Broad Institute Genome Sequencing Center for Infectious Disease"/>
            <person name="Wu L."/>
            <person name="Ma J."/>
        </authorList>
    </citation>
    <scope>NUCLEOTIDE SEQUENCE [LARGE SCALE GENOMIC DNA]</scope>
    <source>
        <strain evidence="1 2">CGMCC 1.12563</strain>
    </source>
</reference>
<name>A0ABD6B2B3_9EURY</name>
<sequence length="359" mass="39564">MTVSEQSPAAMSRQQRVWIDLASPSHPFFFKAIADGLDLPTVVTAREKTETVPLAKEAGFEFTVRGKDYDNQLLRTMGVPLRTLQLSARTPDADVSLSQRNAMCVLASKAHGIPSIHFTDNDITYYLDTPLVEEGFNYFRAMATAHVVPDAFQLAELTDYGASRDSIHTYDGFKEEVCVADFEPDPEFLGKLPFDDYVVVRPEAIGAAYVDLDPEDSLVPAVLEQAIDAGMNVVYLPRRPGDRKHAAPYSTDRVFVPDDPLPGLQLAWHADCTLTGSGTMGREAAAMAKPAVSFFPHTMLSVDQHLVEQERVFHSRDPADIGEFLTGLSKEDVEPDLDRARAVRDEVVDITGSVIDDCT</sequence>
<dbReference type="PANTHER" id="PTHR39662">
    <property type="entry name" value="DUF354 DOMAIN-CONTAINING PROTEIN-RELATED"/>
    <property type="match status" value="1"/>
</dbReference>
<dbReference type="SUPFAM" id="SSF53756">
    <property type="entry name" value="UDP-Glycosyltransferase/glycogen phosphorylase"/>
    <property type="match status" value="1"/>
</dbReference>
<dbReference type="Proteomes" id="UP001597187">
    <property type="component" value="Unassembled WGS sequence"/>
</dbReference>
<accession>A0ABD6B2B3</accession>
<comment type="caution">
    <text evidence="1">The sequence shown here is derived from an EMBL/GenBank/DDBJ whole genome shotgun (WGS) entry which is preliminary data.</text>
</comment>
<dbReference type="AlphaFoldDB" id="A0ABD6B2B3"/>
<dbReference type="EMBL" id="JBHUDC010000011">
    <property type="protein sequence ID" value="MFD1515770.1"/>
    <property type="molecule type" value="Genomic_DNA"/>
</dbReference>
<dbReference type="RefSeq" id="WP_250875693.1">
    <property type="nucleotide sequence ID" value="NZ_JALXFV010000011.1"/>
</dbReference>
<dbReference type="Pfam" id="PF04007">
    <property type="entry name" value="DUF354"/>
    <property type="match status" value="1"/>
</dbReference>
<keyword evidence="2" id="KW-1185">Reference proteome</keyword>
<gene>
    <name evidence="1" type="ORF">ACFSBT_21020</name>
</gene>
<dbReference type="PANTHER" id="PTHR39662:SF1">
    <property type="entry name" value="DUF354 DOMAIN-CONTAINING PROTEIN"/>
    <property type="match status" value="1"/>
</dbReference>
<organism evidence="1 2">
    <name type="scientific">Halomarina rubra</name>
    <dbReference type="NCBI Taxonomy" id="2071873"/>
    <lineage>
        <taxon>Archaea</taxon>
        <taxon>Methanobacteriati</taxon>
        <taxon>Methanobacteriota</taxon>
        <taxon>Stenosarchaea group</taxon>
        <taxon>Halobacteria</taxon>
        <taxon>Halobacteriales</taxon>
        <taxon>Natronomonadaceae</taxon>
        <taxon>Halomarina</taxon>
    </lineage>
</organism>
<dbReference type="InterPro" id="IPR007152">
    <property type="entry name" value="DUF354"/>
</dbReference>
<evidence type="ECO:0000313" key="2">
    <source>
        <dbReference type="Proteomes" id="UP001597187"/>
    </source>
</evidence>
<evidence type="ECO:0000313" key="1">
    <source>
        <dbReference type="EMBL" id="MFD1515770.1"/>
    </source>
</evidence>